<name>A0A379DL89_9PORP</name>
<gene>
    <name evidence="1" type="ORF">NCTC13100_01723</name>
</gene>
<dbReference type="RefSeq" id="WP_018360901.1">
    <property type="nucleotide sequence ID" value="NZ_UGTI01000001.1"/>
</dbReference>
<sequence length="85" mass="9935">MSNPQKNIIIENLCYTELVYNRINRKLGLCLSSKEIREFISGVIGRTDETHFLQKGKNYYIVNETEHIRITVNSNTYRVITADKI</sequence>
<organism evidence="1 2">
    <name type="scientific">Porphyromonas macacae</name>
    <dbReference type="NCBI Taxonomy" id="28115"/>
    <lineage>
        <taxon>Bacteria</taxon>
        <taxon>Pseudomonadati</taxon>
        <taxon>Bacteroidota</taxon>
        <taxon>Bacteroidia</taxon>
        <taxon>Bacteroidales</taxon>
        <taxon>Porphyromonadaceae</taxon>
        <taxon>Porphyromonas</taxon>
    </lineage>
</organism>
<accession>A0A379DL89</accession>
<evidence type="ECO:0000313" key="1">
    <source>
        <dbReference type="EMBL" id="SUB78545.1"/>
    </source>
</evidence>
<reference evidence="1 2" key="1">
    <citation type="submission" date="2018-06" db="EMBL/GenBank/DDBJ databases">
        <authorList>
            <consortium name="Pathogen Informatics"/>
            <person name="Doyle S."/>
        </authorList>
    </citation>
    <scope>NUCLEOTIDE SEQUENCE [LARGE SCALE GENOMIC DNA]</scope>
    <source>
        <strain evidence="1 2">NCTC13100</strain>
    </source>
</reference>
<dbReference type="InterPro" id="IPR024229">
    <property type="entry name" value="DUF3781"/>
</dbReference>
<proteinExistence type="predicted"/>
<dbReference type="AlphaFoldDB" id="A0A379DL89"/>
<protein>
    <submittedName>
        <fullName evidence="1">Protein of uncharacterized function (DUF3781)</fullName>
    </submittedName>
</protein>
<dbReference type="EMBL" id="UGTI01000001">
    <property type="protein sequence ID" value="SUB78545.1"/>
    <property type="molecule type" value="Genomic_DNA"/>
</dbReference>
<dbReference type="Proteomes" id="UP000254263">
    <property type="component" value="Unassembled WGS sequence"/>
</dbReference>
<dbReference type="Pfam" id="PF12636">
    <property type="entry name" value="DUF3781"/>
    <property type="match status" value="1"/>
</dbReference>
<evidence type="ECO:0000313" key="2">
    <source>
        <dbReference type="Proteomes" id="UP000254263"/>
    </source>
</evidence>